<organism evidence="1 2">
    <name type="scientific">Streptomyces flavofungini</name>
    <dbReference type="NCBI Taxonomy" id="68200"/>
    <lineage>
        <taxon>Bacteria</taxon>
        <taxon>Bacillati</taxon>
        <taxon>Actinomycetota</taxon>
        <taxon>Actinomycetes</taxon>
        <taxon>Kitasatosporales</taxon>
        <taxon>Streptomycetaceae</taxon>
        <taxon>Streptomyces</taxon>
    </lineage>
</organism>
<gene>
    <name evidence="1" type="ORF">JGB26_03835</name>
</gene>
<comment type="caution">
    <text evidence="1">The sequence shown here is derived from an EMBL/GenBank/DDBJ whole genome shotgun (WGS) entry which is preliminary data.</text>
</comment>
<keyword evidence="2" id="KW-1185">Reference proteome</keyword>
<name>A0ABS0WZB9_9ACTN</name>
<evidence type="ECO:0000313" key="1">
    <source>
        <dbReference type="EMBL" id="MBJ3806256.1"/>
    </source>
</evidence>
<protein>
    <recommendedName>
        <fullName evidence="3">AG2 protein</fullName>
    </recommendedName>
</protein>
<dbReference type="EMBL" id="JAEKOZ010000002">
    <property type="protein sequence ID" value="MBJ3806256.1"/>
    <property type="molecule type" value="Genomic_DNA"/>
</dbReference>
<dbReference type="RefSeq" id="WP_190114263.1">
    <property type="nucleotide sequence ID" value="NZ_BMVR01000002.1"/>
</dbReference>
<dbReference type="Proteomes" id="UP000634780">
    <property type="component" value="Unassembled WGS sequence"/>
</dbReference>
<accession>A0ABS0WZB9</accession>
<evidence type="ECO:0000313" key="2">
    <source>
        <dbReference type="Proteomes" id="UP000634780"/>
    </source>
</evidence>
<evidence type="ECO:0008006" key="3">
    <source>
        <dbReference type="Google" id="ProtNLM"/>
    </source>
</evidence>
<sequence>MAWEEWEQLKAEAAEQHTARMQLNQTEPGSGVDTGSLVSDKKAWAKAGHDIGSLREGIGKALDQLSDGQNGLGADSGCRTAGAQKEVHASWERYVKAVNRRCGALAGLLEKAGNEQLRTDDSVRAAIGNLKIAYGDTPAIGGQGKGR</sequence>
<proteinExistence type="predicted"/>
<reference evidence="1 2" key="1">
    <citation type="submission" date="2020-12" db="EMBL/GenBank/DDBJ databases">
        <title>Streptomyces typhae sp. nov., a novel endophytic actinomycete isolated from the root of cattail pollen (Typha angustifolia L.).</title>
        <authorList>
            <person name="Peng C."/>
            <person name="Liu C."/>
        </authorList>
    </citation>
    <scope>NUCLEOTIDE SEQUENCE [LARGE SCALE GENOMIC DNA]</scope>
    <source>
        <strain evidence="1 2">JCM 4753</strain>
    </source>
</reference>